<evidence type="ECO:0000313" key="1">
    <source>
        <dbReference type="EMBL" id="VFJ51732.1"/>
    </source>
</evidence>
<organism evidence="1">
    <name type="scientific">Candidatus Kentrum sp. DK</name>
    <dbReference type="NCBI Taxonomy" id="2126562"/>
    <lineage>
        <taxon>Bacteria</taxon>
        <taxon>Pseudomonadati</taxon>
        <taxon>Pseudomonadota</taxon>
        <taxon>Gammaproteobacteria</taxon>
        <taxon>Candidatus Kentrum</taxon>
    </lineage>
</organism>
<dbReference type="EMBL" id="CAADEX010000034">
    <property type="protein sequence ID" value="VFJ51732.1"/>
    <property type="molecule type" value="Genomic_DNA"/>
</dbReference>
<protein>
    <submittedName>
        <fullName evidence="1">Uncharacterized protein</fullName>
    </submittedName>
</protein>
<gene>
    <name evidence="1" type="ORF">BECKDK2373B_GA0170837_103416</name>
</gene>
<dbReference type="AlphaFoldDB" id="A0A450SFR1"/>
<proteinExistence type="predicted"/>
<reference evidence="1" key="1">
    <citation type="submission" date="2019-02" db="EMBL/GenBank/DDBJ databases">
        <authorList>
            <person name="Gruber-Vodicka R. H."/>
            <person name="Seah K. B. B."/>
        </authorList>
    </citation>
    <scope>NUCLEOTIDE SEQUENCE</scope>
    <source>
        <strain evidence="1">BECK_DK47</strain>
    </source>
</reference>
<accession>A0A450SFR1</accession>
<name>A0A450SFR1_9GAMM</name>
<sequence length="153" mass="17374">MPDNVQTPNGGSLLDKVAKLLNVQYKTPISPTQVRSLRKALPGYQGIGNDAVRLLRKDESALKLDDALFAELQEALINVERLEPAEQILEKLYLSVYQQRLQATDTCMGNMYEIARRIRDFAEAEPDIAREGHFLIDFMKAFRPGNKKKKDPE</sequence>